<sequence length="96" mass="10729">MSSFLTLLSFAFFHQPANSFDFPQVRAECMKKKKNNKALSPPETNDKQEFLDVSVSDIMMNDPLRCLPGHLDPNPLTGQNALRKPFSFLPSVSPGC</sequence>
<keyword evidence="1" id="KW-0732">Signal</keyword>
<protein>
    <submittedName>
        <fullName evidence="2">Uncharacterized protein</fullName>
    </submittedName>
</protein>
<dbReference type="EMBL" id="BPLQ01005058">
    <property type="protein sequence ID" value="GIY12523.1"/>
    <property type="molecule type" value="Genomic_DNA"/>
</dbReference>
<dbReference type="Proteomes" id="UP001054837">
    <property type="component" value="Unassembled WGS sequence"/>
</dbReference>
<reference evidence="2 3" key="1">
    <citation type="submission" date="2021-06" db="EMBL/GenBank/DDBJ databases">
        <title>Caerostris darwini draft genome.</title>
        <authorList>
            <person name="Kono N."/>
            <person name="Arakawa K."/>
        </authorList>
    </citation>
    <scope>NUCLEOTIDE SEQUENCE [LARGE SCALE GENOMIC DNA]</scope>
</reference>
<organism evidence="2 3">
    <name type="scientific">Caerostris darwini</name>
    <dbReference type="NCBI Taxonomy" id="1538125"/>
    <lineage>
        <taxon>Eukaryota</taxon>
        <taxon>Metazoa</taxon>
        <taxon>Ecdysozoa</taxon>
        <taxon>Arthropoda</taxon>
        <taxon>Chelicerata</taxon>
        <taxon>Arachnida</taxon>
        <taxon>Araneae</taxon>
        <taxon>Araneomorphae</taxon>
        <taxon>Entelegynae</taxon>
        <taxon>Araneoidea</taxon>
        <taxon>Araneidae</taxon>
        <taxon>Caerostris</taxon>
    </lineage>
</organism>
<keyword evidence="3" id="KW-1185">Reference proteome</keyword>
<gene>
    <name evidence="2" type="ORF">CDAR_189631</name>
</gene>
<dbReference type="AlphaFoldDB" id="A0AAV4QS88"/>
<feature type="signal peptide" evidence="1">
    <location>
        <begin position="1"/>
        <end position="19"/>
    </location>
</feature>
<name>A0AAV4QS88_9ARAC</name>
<evidence type="ECO:0000313" key="2">
    <source>
        <dbReference type="EMBL" id="GIY12523.1"/>
    </source>
</evidence>
<feature type="chain" id="PRO_5044011230" evidence="1">
    <location>
        <begin position="20"/>
        <end position="96"/>
    </location>
</feature>
<comment type="caution">
    <text evidence="2">The sequence shown here is derived from an EMBL/GenBank/DDBJ whole genome shotgun (WGS) entry which is preliminary data.</text>
</comment>
<evidence type="ECO:0000313" key="3">
    <source>
        <dbReference type="Proteomes" id="UP001054837"/>
    </source>
</evidence>
<accession>A0AAV4QS88</accession>
<proteinExistence type="predicted"/>
<evidence type="ECO:0000256" key="1">
    <source>
        <dbReference type="SAM" id="SignalP"/>
    </source>
</evidence>